<dbReference type="Pfam" id="PF00023">
    <property type="entry name" value="Ank"/>
    <property type="match status" value="1"/>
</dbReference>
<dbReference type="InterPro" id="IPR002153">
    <property type="entry name" value="TRPC_channel"/>
</dbReference>
<evidence type="ECO:0000256" key="12">
    <source>
        <dbReference type="SAM" id="MobiDB-lite"/>
    </source>
</evidence>
<evidence type="ECO:0000256" key="4">
    <source>
        <dbReference type="ARBA" id="ARBA00022737"/>
    </source>
</evidence>
<keyword evidence="5 13" id="KW-1133">Transmembrane helix</keyword>
<dbReference type="AlphaFoldDB" id="A0A8W8KP40"/>
<proteinExistence type="predicted"/>
<keyword evidence="9" id="KW-0407">Ion channel</keyword>
<keyword evidence="4" id="KW-0677">Repeat</keyword>
<feature type="transmembrane region" description="Helical" evidence="13">
    <location>
        <begin position="582"/>
        <end position="607"/>
    </location>
</feature>
<feature type="coiled-coil region" evidence="11">
    <location>
        <begin position="837"/>
        <end position="871"/>
    </location>
</feature>
<evidence type="ECO:0000259" key="14">
    <source>
        <dbReference type="SMART" id="SM01420"/>
    </source>
</evidence>
<dbReference type="PROSITE" id="PS50297">
    <property type="entry name" value="ANK_REP_REGION"/>
    <property type="match status" value="2"/>
</dbReference>
<dbReference type="GO" id="GO:0015279">
    <property type="term" value="F:store-operated calcium channel activity"/>
    <property type="evidence" value="ECO:0007669"/>
    <property type="project" value="TreeGrafter"/>
</dbReference>
<dbReference type="GO" id="GO:0034703">
    <property type="term" value="C:cation channel complex"/>
    <property type="evidence" value="ECO:0007669"/>
    <property type="project" value="TreeGrafter"/>
</dbReference>
<evidence type="ECO:0000313" key="16">
    <source>
        <dbReference type="Proteomes" id="UP000005408"/>
    </source>
</evidence>
<feature type="repeat" description="ANK" evidence="10">
    <location>
        <begin position="71"/>
        <end position="103"/>
    </location>
</feature>
<feature type="region of interest" description="Disordered" evidence="12">
    <location>
        <begin position="912"/>
        <end position="947"/>
    </location>
</feature>
<feature type="transmembrane region" description="Helical" evidence="13">
    <location>
        <begin position="665"/>
        <end position="686"/>
    </location>
</feature>
<comment type="subcellular location">
    <subcellularLocation>
        <location evidence="1">Membrane</location>
        <topology evidence="1">Multi-pass membrane protein</topology>
    </subcellularLocation>
</comment>
<feature type="transmembrane region" description="Helical" evidence="13">
    <location>
        <begin position="336"/>
        <end position="360"/>
    </location>
</feature>
<dbReference type="GO" id="GO:0051480">
    <property type="term" value="P:regulation of cytosolic calcium ion concentration"/>
    <property type="evidence" value="ECO:0007669"/>
    <property type="project" value="TreeGrafter"/>
</dbReference>
<dbReference type="PANTHER" id="PTHR10117">
    <property type="entry name" value="TRANSIENT RECEPTOR POTENTIAL CHANNEL"/>
    <property type="match status" value="1"/>
</dbReference>
<keyword evidence="16" id="KW-1185">Reference proteome</keyword>
<dbReference type="InterPro" id="IPR013555">
    <property type="entry name" value="TRP_dom"/>
</dbReference>
<evidence type="ECO:0000256" key="1">
    <source>
        <dbReference type="ARBA" id="ARBA00004141"/>
    </source>
</evidence>
<dbReference type="SUPFAM" id="SSF48403">
    <property type="entry name" value="Ankyrin repeat"/>
    <property type="match status" value="1"/>
</dbReference>
<dbReference type="InterPro" id="IPR036770">
    <property type="entry name" value="Ankyrin_rpt-contain_sf"/>
</dbReference>
<feature type="domain" description="Transient receptor ion channel" evidence="14">
    <location>
        <begin position="188"/>
        <end position="250"/>
    </location>
</feature>
<keyword evidence="6 10" id="KW-0040">ANK repeat</keyword>
<dbReference type="InterPro" id="IPR005821">
    <property type="entry name" value="Ion_trans_dom"/>
</dbReference>
<name>A0A8W8KP40_MAGGI</name>
<feature type="repeat" description="ANK" evidence="10">
    <location>
        <begin position="153"/>
        <end position="185"/>
    </location>
</feature>
<dbReference type="Gene3D" id="1.25.40.20">
    <property type="entry name" value="Ankyrin repeat-containing domain"/>
    <property type="match status" value="1"/>
</dbReference>
<keyword evidence="11" id="KW-0175">Coiled coil</keyword>
<dbReference type="PRINTS" id="PR01097">
    <property type="entry name" value="TRNSRECEPTRP"/>
</dbReference>
<dbReference type="NCBIfam" id="TIGR00870">
    <property type="entry name" value="trp"/>
    <property type="match status" value="1"/>
</dbReference>
<evidence type="ECO:0000256" key="7">
    <source>
        <dbReference type="ARBA" id="ARBA00023065"/>
    </source>
</evidence>
<dbReference type="Pfam" id="PF12796">
    <property type="entry name" value="Ank_2"/>
    <property type="match status" value="1"/>
</dbReference>
<evidence type="ECO:0000256" key="13">
    <source>
        <dbReference type="SAM" id="Phobius"/>
    </source>
</evidence>
<dbReference type="EnsemblMetazoa" id="G24700.1">
    <property type="protein sequence ID" value="G24700.1:cds"/>
    <property type="gene ID" value="G24700"/>
</dbReference>
<evidence type="ECO:0000256" key="10">
    <source>
        <dbReference type="PROSITE-ProRule" id="PRU00023"/>
    </source>
</evidence>
<keyword evidence="8 13" id="KW-0472">Membrane</keyword>
<evidence type="ECO:0000256" key="3">
    <source>
        <dbReference type="ARBA" id="ARBA00022692"/>
    </source>
</evidence>
<protein>
    <recommendedName>
        <fullName evidence="14">Transient receptor ion channel domain-containing protein</fullName>
    </recommendedName>
</protein>
<feature type="transmembrane region" description="Helical" evidence="13">
    <location>
        <begin position="472"/>
        <end position="492"/>
    </location>
</feature>
<dbReference type="GO" id="GO:0007338">
    <property type="term" value="P:single fertilization"/>
    <property type="evidence" value="ECO:0007669"/>
    <property type="project" value="TreeGrafter"/>
</dbReference>
<evidence type="ECO:0000256" key="8">
    <source>
        <dbReference type="ARBA" id="ARBA00023136"/>
    </source>
</evidence>
<dbReference type="PROSITE" id="PS50088">
    <property type="entry name" value="ANK_REPEAT"/>
    <property type="match status" value="2"/>
</dbReference>
<keyword evidence="7" id="KW-0406">Ion transport</keyword>
<reference evidence="15" key="1">
    <citation type="submission" date="2022-08" db="UniProtKB">
        <authorList>
            <consortium name="EnsemblMetazoa"/>
        </authorList>
    </citation>
    <scope>IDENTIFICATION</scope>
    <source>
        <strain evidence="15">05x7-T-G4-1.051#20</strain>
    </source>
</reference>
<evidence type="ECO:0000256" key="11">
    <source>
        <dbReference type="SAM" id="Coils"/>
    </source>
</evidence>
<organism evidence="15 16">
    <name type="scientific">Magallana gigas</name>
    <name type="common">Pacific oyster</name>
    <name type="synonym">Crassostrea gigas</name>
    <dbReference type="NCBI Taxonomy" id="29159"/>
    <lineage>
        <taxon>Eukaryota</taxon>
        <taxon>Metazoa</taxon>
        <taxon>Spiralia</taxon>
        <taxon>Lophotrochozoa</taxon>
        <taxon>Mollusca</taxon>
        <taxon>Bivalvia</taxon>
        <taxon>Autobranchia</taxon>
        <taxon>Pteriomorphia</taxon>
        <taxon>Ostreida</taxon>
        <taxon>Ostreoidea</taxon>
        <taxon>Ostreidae</taxon>
        <taxon>Magallana</taxon>
    </lineage>
</organism>
<evidence type="ECO:0000256" key="5">
    <source>
        <dbReference type="ARBA" id="ARBA00022989"/>
    </source>
</evidence>
<dbReference type="Proteomes" id="UP000005408">
    <property type="component" value="Unassembled WGS sequence"/>
</dbReference>
<evidence type="ECO:0000256" key="9">
    <source>
        <dbReference type="ARBA" id="ARBA00023303"/>
    </source>
</evidence>
<dbReference type="InterPro" id="IPR002110">
    <property type="entry name" value="Ankyrin_rpt"/>
</dbReference>
<dbReference type="SMART" id="SM01420">
    <property type="entry name" value="TRP_2"/>
    <property type="match status" value="1"/>
</dbReference>
<sequence>MARRPISKRKSTRYKLGLSDGKKWDSKSSLSELEEIFIEAAEFGDFPTIKSILKEQGREQQTFSVDYTDIVGRTPLQLAVANEHLEVVELLLRHSNISNIHEALLHAISKGHEHIAECILKHPRYIEIKPKNKRIGETDHFFNQTKEDSPFSSDITPLILAAERNQIEIVQLLLLRGEKINKPHHYYCNCQECSNKLEFDELRLAKTRLNAYKGLASCTYISLTSEDPVLTAFDLARELRYVSTIEKSFKTEYLALADQLSDYVVKLLDKVRGHDELEKLINKKRRDPRDESYDLLARLQMAIQCNEKKFVAHPSCQQKLVSIWYDDFRLIERSHWVVRIFIVMGVSLLFPFMSLFYWLAPSTKAGKWIETPCIRFIGHTISFLMFLTLILISTLAEGVTDTNKLSFFLTIHEKYSWYRNQSSQPLPSDFAIRVYSPDIITFLLSLWIFGMLLQETKQVYSEGIANYFDSLYNYMDVSLLTLYITSFTLKYISIMKTRTALTYFESFSSWRELLYGSHEAGKQLYWVIADRFYWDSVDPHNVADGMFAIANVISFCRVTHVLHAYELFGPMQISLTRMIGDILKFAVIFLVVFVAFLVGLHNLYWYYPKETRRFIEFIPNNVTTSAEKAFGFPTTFHTVFWSLFSMGEATAVELGEFNHYFTQNVGYWIFGAYNIATVIVLLNMLIAMMSRSFEKIQEEADTEWKFARSKIYMEFIKNNGELPVPFNIFPTPRSICRLFASCCCKNEESATTQDFDDVEDARHPGKQLEQKLTNGYMRNDSSRGLQEGGKLTYKKVMKRIVKRFVFDMERDVENRDGELDELKQDISSFRYEILNQLQQKKRHIKFVEIKVQKLETKLDFLIQQQRKVLQKMNPDVLEDLPEEPEPITPSRRSKLFDSSYWSIDSASSADEHYAGNDLIENENESTAGDIAEDISKSDENSINQNGK</sequence>
<dbReference type="Pfam" id="PF00520">
    <property type="entry name" value="Ion_trans"/>
    <property type="match status" value="1"/>
</dbReference>
<dbReference type="SMART" id="SM00248">
    <property type="entry name" value="ANK"/>
    <property type="match status" value="3"/>
</dbReference>
<accession>A0A8W8KP40</accession>
<evidence type="ECO:0000256" key="6">
    <source>
        <dbReference type="ARBA" id="ARBA00023043"/>
    </source>
</evidence>
<dbReference type="GO" id="GO:0005886">
    <property type="term" value="C:plasma membrane"/>
    <property type="evidence" value="ECO:0007669"/>
    <property type="project" value="TreeGrafter"/>
</dbReference>
<evidence type="ECO:0000256" key="2">
    <source>
        <dbReference type="ARBA" id="ARBA00022448"/>
    </source>
</evidence>
<evidence type="ECO:0000313" key="15">
    <source>
        <dbReference type="EnsemblMetazoa" id="G24700.1:cds"/>
    </source>
</evidence>
<keyword evidence="3 13" id="KW-0812">Transmembrane</keyword>
<keyword evidence="2" id="KW-0813">Transport</keyword>
<dbReference type="PANTHER" id="PTHR10117:SF79">
    <property type="entry name" value="SHORT TRANSIENT RECEPTOR POTENTIAL CHANNEL 3-LIKE"/>
    <property type="match status" value="1"/>
</dbReference>
<dbReference type="GO" id="GO:0070679">
    <property type="term" value="F:inositol 1,4,5 trisphosphate binding"/>
    <property type="evidence" value="ECO:0007669"/>
    <property type="project" value="TreeGrafter"/>
</dbReference>
<feature type="transmembrane region" description="Helical" evidence="13">
    <location>
        <begin position="430"/>
        <end position="452"/>
    </location>
</feature>
<dbReference type="Pfam" id="PF08344">
    <property type="entry name" value="TRP_2"/>
    <property type="match status" value="1"/>
</dbReference>
<feature type="transmembrane region" description="Helical" evidence="13">
    <location>
        <begin position="376"/>
        <end position="396"/>
    </location>
</feature>